<feature type="region of interest" description="Disordered" evidence="2">
    <location>
        <begin position="766"/>
        <end position="786"/>
    </location>
</feature>
<feature type="compositionally biased region" description="Polar residues" evidence="2">
    <location>
        <begin position="30"/>
        <end position="40"/>
    </location>
</feature>
<feature type="compositionally biased region" description="Polar residues" evidence="2">
    <location>
        <begin position="612"/>
        <end position="624"/>
    </location>
</feature>
<feature type="region of interest" description="Disordered" evidence="2">
    <location>
        <begin position="1233"/>
        <end position="1276"/>
    </location>
</feature>
<accession>A0A376B2T8</accession>
<feature type="coiled-coil region" evidence="1">
    <location>
        <begin position="1564"/>
        <end position="1591"/>
    </location>
</feature>
<name>A0A376B2T8_9ASCO</name>
<feature type="compositionally biased region" description="Polar residues" evidence="2">
    <location>
        <begin position="955"/>
        <end position="974"/>
    </location>
</feature>
<feature type="region of interest" description="Disordered" evidence="2">
    <location>
        <begin position="378"/>
        <end position="431"/>
    </location>
</feature>
<feature type="compositionally biased region" description="Polar residues" evidence="2">
    <location>
        <begin position="1206"/>
        <end position="1217"/>
    </location>
</feature>
<feature type="compositionally biased region" description="Low complexity" evidence="2">
    <location>
        <begin position="391"/>
        <end position="406"/>
    </location>
</feature>
<feature type="compositionally biased region" description="Polar residues" evidence="2">
    <location>
        <begin position="378"/>
        <end position="390"/>
    </location>
</feature>
<keyword evidence="1" id="KW-0175">Coiled coil</keyword>
<feature type="compositionally biased region" description="Low complexity" evidence="2">
    <location>
        <begin position="527"/>
        <end position="549"/>
    </location>
</feature>
<feature type="compositionally biased region" description="Low complexity" evidence="2">
    <location>
        <begin position="975"/>
        <end position="997"/>
    </location>
</feature>
<feature type="region of interest" description="Disordered" evidence="2">
    <location>
        <begin position="23"/>
        <end position="72"/>
    </location>
</feature>
<feature type="compositionally biased region" description="Low complexity" evidence="2">
    <location>
        <begin position="41"/>
        <end position="51"/>
    </location>
</feature>
<feature type="compositionally biased region" description="Polar residues" evidence="2">
    <location>
        <begin position="550"/>
        <end position="589"/>
    </location>
</feature>
<feature type="compositionally biased region" description="Acidic residues" evidence="2">
    <location>
        <begin position="173"/>
        <end position="182"/>
    </location>
</feature>
<feature type="compositionally biased region" description="Polar residues" evidence="2">
    <location>
        <begin position="1260"/>
        <end position="1275"/>
    </location>
</feature>
<feature type="region of interest" description="Disordered" evidence="2">
    <location>
        <begin position="714"/>
        <end position="740"/>
    </location>
</feature>
<feature type="region of interest" description="Disordered" evidence="2">
    <location>
        <begin position="825"/>
        <end position="849"/>
    </location>
</feature>
<feature type="region of interest" description="Disordered" evidence="2">
    <location>
        <begin position="903"/>
        <end position="938"/>
    </location>
</feature>
<dbReference type="VEuPathDB" id="FungiDB:SCODWIG_00759"/>
<feature type="compositionally biased region" description="Low complexity" evidence="2">
    <location>
        <begin position="121"/>
        <end position="148"/>
    </location>
</feature>
<organism evidence="3 4">
    <name type="scientific">Saccharomycodes ludwigii</name>
    <dbReference type="NCBI Taxonomy" id="36035"/>
    <lineage>
        <taxon>Eukaryota</taxon>
        <taxon>Fungi</taxon>
        <taxon>Dikarya</taxon>
        <taxon>Ascomycota</taxon>
        <taxon>Saccharomycotina</taxon>
        <taxon>Saccharomycetes</taxon>
        <taxon>Saccharomycodales</taxon>
        <taxon>Saccharomycodaceae</taxon>
        <taxon>Saccharomycodes</taxon>
    </lineage>
</organism>
<feature type="compositionally biased region" description="Polar residues" evidence="2">
    <location>
        <begin position="771"/>
        <end position="786"/>
    </location>
</feature>
<feature type="region of interest" description="Disordered" evidence="2">
    <location>
        <begin position="955"/>
        <end position="1053"/>
    </location>
</feature>
<proteinExistence type="predicted"/>
<keyword evidence="4" id="KW-1185">Reference proteome</keyword>
<dbReference type="EMBL" id="UFAJ01000075">
    <property type="protein sequence ID" value="SSD58998.1"/>
    <property type="molecule type" value="Genomic_DNA"/>
</dbReference>
<evidence type="ECO:0000313" key="3">
    <source>
        <dbReference type="EMBL" id="SSD58998.1"/>
    </source>
</evidence>
<reference evidence="4" key="1">
    <citation type="submission" date="2018-06" db="EMBL/GenBank/DDBJ databases">
        <authorList>
            <person name="Guldener U."/>
        </authorList>
    </citation>
    <scope>NUCLEOTIDE SEQUENCE [LARGE SCALE GENOMIC DNA]</scope>
    <source>
        <strain evidence="4">UTAD17</strain>
    </source>
</reference>
<feature type="region of interest" description="Disordered" evidence="2">
    <location>
        <begin position="612"/>
        <end position="631"/>
    </location>
</feature>
<evidence type="ECO:0000313" key="4">
    <source>
        <dbReference type="Proteomes" id="UP000262825"/>
    </source>
</evidence>
<protein>
    <submittedName>
        <fullName evidence="3">Uncharacterized protein</fullName>
    </submittedName>
</protein>
<feature type="compositionally biased region" description="Polar residues" evidence="2">
    <location>
        <begin position="407"/>
        <end position="427"/>
    </location>
</feature>
<evidence type="ECO:0000256" key="2">
    <source>
        <dbReference type="SAM" id="MobiDB-lite"/>
    </source>
</evidence>
<feature type="region of interest" description="Disordered" evidence="2">
    <location>
        <begin position="1181"/>
        <end position="1219"/>
    </location>
</feature>
<sequence length="1595" mass="177150">MDAGLGAIKKNRFNQHMGEIDLSNEVPISGPSTQKTSFSPQQQQQQQQQQQYSNNNMGYGMVPPGQRQYTNNTGYPMMSQPQQQQINPRINYNGYSNGNPRMAMPVQPEIRSNTMPTRFESSPMSMSRNNNPSHNNNNNSNNHSFNFSKGKHTLTNIFKKKNNSPMGAGGFDIADDDDDDDFGTGSSKNNNNSVNNNSFNGGVGDMNNNDEEVTVDSNEILTFSDITGLRNTGGPNYGGSQRDDTAPIIPTLVTKINQKPSKLSNTEYRKMMFNQKKMAMSTLSKQHSNQTAPPPPRTMSLQGNWNAMPQQQPGGRPMPNTRFAGPPNGQPAYPRSNSMMNSGMPPPRFRQQPQLMQQGFPQHQQPMYQEQSPRAMSLTNTPRFMNSGMNPQPHLSQQQQQQPQDPYFNNNVDRSNNLPQDNFSLPNNGRAMSMQNKSVNPMFNGQGMTTYNNNNNNNSNNTHNQDANITNVHRNGDNNMNNKTLNLSGRTNIPSSFSSSDLLNNAKSQHLQYRKPFVQSQSLNNIKENASNNNNNNIRDNKNVNNYKNLPSTRSNLSHEFNINDVDNNKQQDNTTGNENGAISNANVTNTRSASDVSIEIIDNPSIKQPDITNIKKNNKNGSVDSFDFTDKTPEDQQIIDTTLPKNNTAQPFKPAAAIVNNSGNTHSIDEYNNSENSYHISLRPNTHRKTLSADLRPGSALFSGLSPNSSNSFANTNGMLNGQHSKTNSTVSSIGEPTPNYQQKKMYALANNTTDMNLYVTADEFPTDSKGFTSSSSVSPPQRDNRLDSLTAQFQNKNNMGNVDANQTYSTLLGTVQDTSDATIENDLEDNSTTNSKNASRSSDIFDPNFSNEQFVKVEANSNIDKRKSLIEVKDNKTYSTKTDIVSSNTTPVLMANNVFDSDQTPQVDKTHRPKSNDVVLLDQLPSDPGKNDEVEGLRVEEITISQTIEQNRRSSFTNVNNNSHSKLNATSGSTRIISINSQTSSSKSSNYSTAENQEEKQQQQQQQQESSLNALKADTCTKKTTVEPGDVSNGSVKSASSNMKSIKSKLNEKPLNKAKKFFRKFSAQKKDTSENQKSSDNDASTITTATNTLTDTADMSFVQDDPLFANKEILKPEPLPPIPQQEPLPLMFSQEDDFVENNSPTNKPIPPQFSSQISKDISNSGENNGNVEIKIEMPSTSGLERSHKPLPLVTNKDSHDNKENITNSFSSNTDQSEFKSKEIITKVWDESDKDANPRKSYHSLFSGPSPGPNKIKFFNQSGTPSPLQSSFNNDPERTVLYDVSDISDAASSTNNNKDSDSGNTNNVNIDLTSNVTKTHPQQRAPTTPQSLDEGKNANSQALETINESDAPNTIVTSGTKDNVDNDTVSKVITNNSVYLASPSTVNTEDFALMNNPEQVLYQPSFVSNPDKELYVTKKVYSAGNESDQQHTQHSEDARFKTFVISPEQLSVLGENRKLMNELTMVSTELAESIARETALEKILNEKEYQNNDTHGEVFSNRDTNSIEDDNRGLNDMINIQSELRKKSSKIVTLIQELNAERLKRFIAEEQVLLYEKGCKPSNLELSYDINSLQKQLQEKNHEIECLRAQIGHS</sequence>
<feature type="compositionally biased region" description="Polar residues" evidence="2">
    <location>
        <begin position="1034"/>
        <end position="1047"/>
    </location>
</feature>
<feature type="region of interest" description="Disordered" evidence="2">
    <location>
        <begin position="1292"/>
        <end position="1338"/>
    </location>
</feature>
<feature type="region of interest" description="Disordered" evidence="2">
    <location>
        <begin position="527"/>
        <end position="589"/>
    </location>
</feature>
<feature type="region of interest" description="Disordered" evidence="2">
    <location>
        <begin position="114"/>
        <end position="210"/>
    </location>
</feature>
<feature type="compositionally biased region" description="Low complexity" evidence="2">
    <location>
        <begin position="183"/>
        <end position="200"/>
    </location>
</feature>
<dbReference type="Proteomes" id="UP000262825">
    <property type="component" value="Unassembled WGS sequence"/>
</dbReference>
<feature type="compositionally biased region" description="Polar residues" evidence="2">
    <location>
        <begin position="832"/>
        <end position="849"/>
    </location>
</feature>
<evidence type="ECO:0000256" key="1">
    <source>
        <dbReference type="SAM" id="Coils"/>
    </source>
</evidence>
<gene>
    <name evidence="3" type="ORF">SCODWIG_00759</name>
</gene>